<dbReference type="Proteomes" id="UP001596977">
    <property type="component" value="Unassembled WGS sequence"/>
</dbReference>
<name>A0ABW3HB67_9SPHN</name>
<evidence type="ECO:0000313" key="2">
    <source>
        <dbReference type="Proteomes" id="UP001596977"/>
    </source>
</evidence>
<dbReference type="RefSeq" id="WP_264946598.1">
    <property type="nucleotide sequence ID" value="NZ_JAPDRA010000016.1"/>
</dbReference>
<reference evidence="2" key="1">
    <citation type="journal article" date="2019" name="Int. J. Syst. Evol. Microbiol.">
        <title>The Global Catalogue of Microorganisms (GCM) 10K type strain sequencing project: providing services to taxonomists for standard genome sequencing and annotation.</title>
        <authorList>
            <consortium name="The Broad Institute Genomics Platform"/>
            <consortium name="The Broad Institute Genome Sequencing Center for Infectious Disease"/>
            <person name="Wu L."/>
            <person name="Ma J."/>
        </authorList>
    </citation>
    <scope>NUCLEOTIDE SEQUENCE [LARGE SCALE GENOMIC DNA]</scope>
    <source>
        <strain evidence="2">CCUG 62982</strain>
    </source>
</reference>
<comment type="caution">
    <text evidence="1">The sequence shown here is derived from an EMBL/GenBank/DDBJ whole genome shotgun (WGS) entry which is preliminary data.</text>
</comment>
<proteinExistence type="predicted"/>
<sequence>MDPLIVEIPHGLGRDGARARIAAGAERLADMVPGGTMSDAHWEGDTYHFRVATMGVAVPCRLYADDGHVRAELELPGYAAMFAGKIRDKLIEKGAALLA</sequence>
<keyword evidence="2" id="KW-1185">Reference proteome</keyword>
<organism evidence="1 2">
    <name type="scientific">Sphingomonas canadensis</name>
    <dbReference type="NCBI Taxonomy" id="1219257"/>
    <lineage>
        <taxon>Bacteria</taxon>
        <taxon>Pseudomonadati</taxon>
        <taxon>Pseudomonadota</taxon>
        <taxon>Alphaproteobacteria</taxon>
        <taxon>Sphingomonadales</taxon>
        <taxon>Sphingomonadaceae</taxon>
        <taxon>Sphingomonas</taxon>
    </lineage>
</organism>
<protein>
    <submittedName>
        <fullName evidence="1">Polyhydroxyalkanoic acid system family protein</fullName>
    </submittedName>
</protein>
<evidence type="ECO:0000313" key="1">
    <source>
        <dbReference type="EMBL" id="MFD0948703.1"/>
    </source>
</evidence>
<gene>
    <name evidence="1" type="ORF">ACFQ1E_20365</name>
</gene>
<accession>A0ABW3HB67</accession>
<dbReference type="Pfam" id="PF09650">
    <property type="entry name" value="PHA_gran_rgn"/>
    <property type="match status" value="1"/>
</dbReference>
<dbReference type="InterPro" id="IPR013433">
    <property type="entry name" value="PHA_gran_rgn"/>
</dbReference>
<dbReference type="EMBL" id="JBHTJG010000017">
    <property type="protein sequence ID" value="MFD0948703.1"/>
    <property type="molecule type" value="Genomic_DNA"/>
</dbReference>